<evidence type="ECO:0000313" key="2">
    <source>
        <dbReference type="Proteomes" id="UP000032086"/>
    </source>
</evidence>
<evidence type="ECO:0008006" key="3">
    <source>
        <dbReference type="Google" id="ProtNLM"/>
    </source>
</evidence>
<accession>A0AAE2ATX1</accession>
<dbReference type="AlphaFoldDB" id="A0AAE2ATX1"/>
<dbReference type="RefSeq" id="WP_152972329.1">
    <property type="nucleotide sequence ID" value="NZ_JXQY01000024.1"/>
</dbReference>
<dbReference type="PANTHER" id="PTHR39166:SF1">
    <property type="entry name" value="BLL1166 PROTEIN"/>
    <property type="match status" value="1"/>
</dbReference>
<dbReference type="EMBL" id="JXQY01000024">
    <property type="protein sequence ID" value="KIP91442.1"/>
    <property type="molecule type" value="Genomic_DNA"/>
</dbReference>
<organism evidence="1 2">
    <name type="scientific">Pseudomonas fluorescens</name>
    <dbReference type="NCBI Taxonomy" id="294"/>
    <lineage>
        <taxon>Bacteria</taxon>
        <taxon>Pseudomonadati</taxon>
        <taxon>Pseudomonadota</taxon>
        <taxon>Gammaproteobacteria</taxon>
        <taxon>Pseudomonadales</taxon>
        <taxon>Pseudomonadaceae</taxon>
        <taxon>Pseudomonas</taxon>
    </lineage>
</organism>
<gene>
    <name evidence="1" type="ORF">RU10_19395</name>
</gene>
<sequence length="186" mass="21386">MNLEAQLRDLITRDPLRMHILRTVRDLNLPDSWVAAGFVRSLVWDHLHQREPSRLPGDIDLIWFDKTRHSAQTDFALEAELATRCSGLNWSVKNQARMHKRNADAPYQSSADAMTRWPETATAVGVRLDQQGAIEVSAPLGLEDLFALKVRPTARFESDRYAVFVERVQSKRWLEIWPRLTLVTQG</sequence>
<proteinExistence type="predicted"/>
<dbReference type="Proteomes" id="UP000032086">
    <property type="component" value="Unassembled WGS sequence"/>
</dbReference>
<evidence type="ECO:0000313" key="1">
    <source>
        <dbReference type="EMBL" id="KIP91442.1"/>
    </source>
</evidence>
<name>A0AAE2ATX1_PSEFL</name>
<reference evidence="1 2" key="1">
    <citation type="submission" date="2014-12" db="EMBL/GenBank/DDBJ databases">
        <title>16Stimator: statistical estimation of ribosomal gene copy numbers from draft genome assemblies.</title>
        <authorList>
            <person name="Perisin M.A."/>
            <person name="Vetter M."/>
            <person name="Gilbert J.A."/>
            <person name="Bergelson J."/>
        </authorList>
    </citation>
    <scope>NUCLEOTIDE SEQUENCE [LARGE SCALE GENOMIC DNA]</scope>
    <source>
        <strain evidence="1 2">MEP34</strain>
    </source>
</reference>
<comment type="caution">
    <text evidence="1">The sequence shown here is derived from an EMBL/GenBank/DDBJ whole genome shotgun (WGS) entry which is preliminary data.</text>
</comment>
<dbReference type="Pfam" id="PF06042">
    <property type="entry name" value="NTP_transf_6"/>
    <property type="match status" value="1"/>
</dbReference>
<dbReference type="PANTHER" id="PTHR39166">
    <property type="entry name" value="BLL1166 PROTEIN"/>
    <property type="match status" value="1"/>
</dbReference>
<protein>
    <recommendedName>
        <fullName evidence="3">Nucleotidyltransferase family protein</fullName>
    </recommendedName>
</protein>
<dbReference type="InterPro" id="IPR009267">
    <property type="entry name" value="NTP_transf_6"/>
</dbReference>